<dbReference type="EMBL" id="JAUUTY010000006">
    <property type="protein sequence ID" value="KAK1614153.1"/>
    <property type="molecule type" value="Genomic_DNA"/>
</dbReference>
<comment type="caution">
    <text evidence="1">The sequence shown here is derived from an EMBL/GenBank/DDBJ whole genome shotgun (WGS) entry which is preliminary data.</text>
</comment>
<dbReference type="AlphaFoldDB" id="A0AAD8R3G3"/>
<name>A0AAD8R3G3_LOLMU</name>
<dbReference type="InterPro" id="IPR006912">
    <property type="entry name" value="Harbinger_derived_prot"/>
</dbReference>
<gene>
    <name evidence="1" type="ORF">QYE76_019670</name>
</gene>
<evidence type="ECO:0000313" key="2">
    <source>
        <dbReference type="Proteomes" id="UP001231189"/>
    </source>
</evidence>
<evidence type="ECO:0000313" key="1">
    <source>
        <dbReference type="EMBL" id="KAK1614153.1"/>
    </source>
</evidence>
<organism evidence="1 2">
    <name type="scientific">Lolium multiflorum</name>
    <name type="common">Italian ryegrass</name>
    <name type="synonym">Lolium perenne subsp. multiflorum</name>
    <dbReference type="NCBI Taxonomy" id="4521"/>
    <lineage>
        <taxon>Eukaryota</taxon>
        <taxon>Viridiplantae</taxon>
        <taxon>Streptophyta</taxon>
        <taxon>Embryophyta</taxon>
        <taxon>Tracheophyta</taxon>
        <taxon>Spermatophyta</taxon>
        <taxon>Magnoliopsida</taxon>
        <taxon>Liliopsida</taxon>
        <taxon>Poales</taxon>
        <taxon>Poaceae</taxon>
        <taxon>BOP clade</taxon>
        <taxon>Pooideae</taxon>
        <taxon>Poodae</taxon>
        <taxon>Poeae</taxon>
        <taxon>Poeae Chloroplast Group 2 (Poeae type)</taxon>
        <taxon>Loliodinae</taxon>
        <taxon>Loliinae</taxon>
        <taxon>Lolium</taxon>
    </lineage>
</organism>
<protein>
    <recommendedName>
        <fullName evidence="3">Nuclease HARBI1</fullName>
    </recommendedName>
</protein>
<evidence type="ECO:0008006" key="3">
    <source>
        <dbReference type="Google" id="ProtNLM"/>
    </source>
</evidence>
<dbReference type="Pfam" id="PF04827">
    <property type="entry name" value="Plant_tran"/>
    <property type="match status" value="1"/>
</dbReference>
<sequence length="177" mass="20084">MDSDTEEMLAELFDEEDQSAIDEKEHLLILACLAGLLANEAGPQRVGSTRGRRKSKPRQHLPKWATFSRFAVVRYPAMTWSKSNMWEVMQCCVILHNMIIESERDHPVPDSEASTPYYRQGPLAEVDHQVPASWTAFLTTRREIRDAATHQALQNDLVQHLWARKGNGNADNDDANA</sequence>
<keyword evidence="2" id="KW-1185">Reference proteome</keyword>
<dbReference type="Proteomes" id="UP001231189">
    <property type="component" value="Unassembled WGS sequence"/>
</dbReference>
<accession>A0AAD8R3G3</accession>
<proteinExistence type="predicted"/>
<reference evidence="1" key="1">
    <citation type="submission" date="2023-07" db="EMBL/GenBank/DDBJ databases">
        <title>A chromosome-level genome assembly of Lolium multiflorum.</title>
        <authorList>
            <person name="Chen Y."/>
            <person name="Copetti D."/>
            <person name="Kolliker R."/>
            <person name="Studer B."/>
        </authorList>
    </citation>
    <scope>NUCLEOTIDE SEQUENCE</scope>
    <source>
        <strain evidence="1">02402/16</strain>
        <tissue evidence="1">Leaf</tissue>
    </source>
</reference>